<dbReference type="InterPro" id="IPR011075">
    <property type="entry name" value="TetR_C"/>
</dbReference>
<evidence type="ECO:0000259" key="5">
    <source>
        <dbReference type="PROSITE" id="PS50977"/>
    </source>
</evidence>
<protein>
    <submittedName>
        <fullName evidence="6">TetR/AcrR family transcriptional regulator</fullName>
    </submittedName>
</protein>
<dbReference type="SUPFAM" id="SSF46689">
    <property type="entry name" value="Homeodomain-like"/>
    <property type="match status" value="1"/>
</dbReference>
<dbReference type="RefSeq" id="WP_378211948.1">
    <property type="nucleotide sequence ID" value="NZ_JBHLZP010000588.1"/>
</dbReference>
<feature type="domain" description="HTH tetR-type" evidence="5">
    <location>
        <begin position="6"/>
        <end position="66"/>
    </location>
</feature>
<comment type="caution">
    <text evidence="6">The sequence shown here is derived from an EMBL/GenBank/DDBJ whole genome shotgun (WGS) entry which is preliminary data.</text>
</comment>
<keyword evidence="7" id="KW-1185">Reference proteome</keyword>
<evidence type="ECO:0000313" key="6">
    <source>
        <dbReference type="EMBL" id="MFB9838862.1"/>
    </source>
</evidence>
<dbReference type="InterPro" id="IPR001647">
    <property type="entry name" value="HTH_TetR"/>
</dbReference>
<name>A0ABV5YY01_9ACTN</name>
<accession>A0ABV5YY01</accession>
<dbReference type="Proteomes" id="UP001589627">
    <property type="component" value="Unassembled WGS sequence"/>
</dbReference>
<dbReference type="InterPro" id="IPR036271">
    <property type="entry name" value="Tet_transcr_reg_TetR-rel_C_sf"/>
</dbReference>
<dbReference type="PROSITE" id="PS50977">
    <property type="entry name" value="HTH_TETR_2"/>
    <property type="match status" value="1"/>
</dbReference>
<evidence type="ECO:0000256" key="2">
    <source>
        <dbReference type="ARBA" id="ARBA00023125"/>
    </source>
</evidence>
<evidence type="ECO:0000256" key="1">
    <source>
        <dbReference type="ARBA" id="ARBA00023015"/>
    </source>
</evidence>
<reference evidence="6 7" key="1">
    <citation type="submission" date="2024-09" db="EMBL/GenBank/DDBJ databases">
        <authorList>
            <person name="Sun Q."/>
            <person name="Mori K."/>
        </authorList>
    </citation>
    <scope>NUCLEOTIDE SEQUENCE [LARGE SCALE GENOMIC DNA]</scope>
    <source>
        <strain evidence="6 7">TBRC 0563</strain>
    </source>
</reference>
<dbReference type="SUPFAM" id="SSF48498">
    <property type="entry name" value="Tetracyclin repressor-like, C-terminal domain"/>
    <property type="match status" value="1"/>
</dbReference>
<dbReference type="EMBL" id="JBHLZP010000588">
    <property type="protein sequence ID" value="MFB9838862.1"/>
    <property type="molecule type" value="Genomic_DNA"/>
</dbReference>
<dbReference type="Gene3D" id="1.10.10.60">
    <property type="entry name" value="Homeodomain-like"/>
    <property type="match status" value="1"/>
</dbReference>
<dbReference type="PANTHER" id="PTHR47506">
    <property type="entry name" value="TRANSCRIPTIONAL REGULATORY PROTEIN"/>
    <property type="match status" value="1"/>
</dbReference>
<gene>
    <name evidence="6" type="ORF">ACFFNX_42620</name>
</gene>
<feature type="DNA-binding region" description="H-T-H motif" evidence="4">
    <location>
        <begin position="29"/>
        <end position="48"/>
    </location>
</feature>
<dbReference type="InterPro" id="IPR023772">
    <property type="entry name" value="DNA-bd_HTH_TetR-type_CS"/>
</dbReference>
<evidence type="ECO:0000256" key="3">
    <source>
        <dbReference type="ARBA" id="ARBA00023163"/>
    </source>
</evidence>
<evidence type="ECO:0000313" key="7">
    <source>
        <dbReference type="Proteomes" id="UP001589627"/>
    </source>
</evidence>
<dbReference type="Pfam" id="PF16925">
    <property type="entry name" value="TetR_C_13"/>
    <property type="match status" value="1"/>
</dbReference>
<keyword evidence="1" id="KW-0805">Transcription regulation</keyword>
<keyword evidence="3" id="KW-0804">Transcription</keyword>
<dbReference type="PANTHER" id="PTHR47506:SF1">
    <property type="entry name" value="HTH-TYPE TRANSCRIPTIONAL REGULATOR YJDC"/>
    <property type="match status" value="1"/>
</dbReference>
<organism evidence="6 7">
    <name type="scientific">Actinoallomurus acaciae</name>
    <dbReference type="NCBI Taxonomy" id="502577"/>
    <lineage>
        <taxon>Bacteria</taxon>
        <taxon>Bacillati</taxon>
        <taxon>Actinomycetota</taxon>
        <taxon>Actinomycetes</taxon>
        <taxon>Streptosporangiales</taxon>
        <taxon>Thermomonosporaceae</taxon>
        <taxon>Actinoallomurus</taxon>
    </lineage>
</organism>
<keyword evidence="2 4" id="KW-0238">DNA-binding</keyword>
<evidence type="ECO:0000256" key="4">
    <source>
        <dbReference type="PROSITE-ProRule" id="PRU00335"/>
    </source>
</evidence>
<dbReference type="Pfam" id="PF00440">
    <property type="entry name" value="TetR_N"/>
    <property type="match status" value="1"/>
</dbReference>
<dbReference type="Gene3D" id="1.10.357.10">
    <property type="entry name" value="Tetracycline Repressor, domain 2"/>
    <property type="match status" value="1"/>
</dbReference>
<dbReference type="InterPro" id="IPR009057">
    <property type="entry name" value="Homeodomain-like_sf"/>
</dbReference>
<proteinExistence type="predicted"/>
<sequence>MARPRSFDRERALDRAIEQFWRHGYEATSVAALTEAMGINPPSMYAAFGDKRKLFSAAVERYQQTYGAPAVQALAEEPTARAAIERLLRAAAADYTDPAHPWGCMIISAAVNCGSPDVEAELRDGREATKATIRARIQADVDEGRLPAGTDAEALATFYASVIQGMSTQARDGIGRELLEQVAAQAMLVWPDSP</sequence>
<dbReference type="PROSITE" id="PS01081">
    <property type="entry name" value="HTH_TETR_1"/>
    <property type="match status" value="1"/>
</dbReference>